<dbReference type="GO" id="GO:0003723">
    <property type="term" value="F:RNA binding"/>
    <property type="evidence" value="ECO:0007669"/>
    <property type="project" value="UniProtKB-UniRule"/>
</dbReference>
<evidence type="ECO:0000313" key="5">
    <source>
        <dbReference type="EMBL" id="KIO20850.1"/>
    </source>
</evidence>
<dbReference type="Gene3D" id="3.30.70.330">
    <property type="match status" value="3"/>
</dbReference>
<evidence type="ECO:0000313" key="6">
    <source>
        <dbReference type="Proteomes" id="UP000054248"/>
    </source>
</evidence>
<dbReference type="SMART" id="SM00360">
    <property type="entry name" value="RRM"/>
    <property type="match status" value="3"/>
</dbReference>
<accession>A0A0C3PZE3</accession>
<evidence type="ECO:0000256" key="3">
    <source>
        <dbReference type="SAM" id="MobiDB-lite"/>
    </source>
</evidence>
<reference evidence="6" key="2">
    <citation type="submission" date="2015-01" db="EMBL/GenBank/DDBJ databases">
        <title>Evolutionary Origins and Diversification of the Mycorrhizal Mutualists.</title>
        <authorList>
            <consortium name="DOE Joint Genome Institute"/>
            <consortium name="Mycorrhizal Genomics Consortium"/>
            <person name="Kohler A."/>
            <person name="Kuo A."/>
            <person name="Nagy L.G."/>
            <person name="Floudas D."/>
            <person name="Copeland A."/>
            <person name="Barry K.W."/>
            <person name="Cichocki N."/>
            <person name="Veneault-Fourrey C."/>
            <person name="LaButti K."/>
            <person name="Lindquist E.A."/>
            <person name="Lipzen A."/>
            <person name="Lundell T."/>
            <person name="Morin E."/>
            <person name="Murat C."/>
            <person name="Riley R."/>
            <person name="Ohm R."/>
            <person name="Sun H."/>
            <person name="Tunlid A."/>
            <person name="Henrissat B."/>
            <person name="Grigoriev I.V."/>
            <person name="Hibbett D.S."/>
            <person name="Martin F."/>
        </authorList>
    </citation>
    <scope>NUCLEOTIDE SEQUENCE [LARGE SCALE GENOMIC DNA]</scope>
    <source>
        <strain evidence="6">MUT 4182</strain>
    </source>
</reference>
<feature type="domain" description="RRM" evidence="4">
    <location>
        <begin position="175"/>
        <end position="256"/>
    </location>
</feature>
<dbReference type="Proteomes" id="UP000054248">
    <property type="component" value="Unassembled WGS sequence"/>
</dbReference>
<dbReference type="AlphaFoldDB" id="A0A0C3PZE3"/>
<proteinExistence type="predicted"/>
<dbReference type="SUPFAM" id="SSF54928">
    <property type="entry name" value="RNA-binding domain, RBD"/>
    <property type="match status" value="2"/>
</dbReference>
<dbReference type="InterPro" id="IPR012677">
    <property type="entry name" value="Nucleotide-bd_a/b_plait_sf"/>
</dbReference>
<sequence>MSMLRSLQKSVRPALSSSWRAAQPAAPGTSALGLGFSLPAPAHPTANRNGNRSFHKAFTAANWRQDPAAPAVSETVPKTSVDPAVTKFVGIWNVPKDTTEEEIRAYLVQECGIEGDFGIRMVLSERHSGWNVFLDLKNIEAAQKAIEAIVKTPFKNLNLHASSSRGPKAPNGKTNTVVIGNVGRQIPPQELSAYLQKNFTGVKSARIAEIRIPAVFVQFENEDYAEVALEELKDIDTIQMPSGQQTHRIFATFANQSHGQPVVRGASYDDWETASQVSSVSRVSRSSRRPPRNSGAPGARLWVGNLTENYDQAGLKKLFSQKSGFSSVYFPEGDGPRRPRWARVDFESKNEAEAALNALNGSVFGGEALNVQFARTR</sequence>
<gene>
    <name evidence="5" type="ORF">M407DRAFT_245662</name>
</gene>
<dbReference type="CDD" id="cd00590">
    <property type="entry name" value="RRM_SF"/>
    <property type="match status" value="3"/>
</dbReference>
<dbReference type="InterPro" id="IPR000504">
    <property type="entry name" value="RRM_dom"/>
</dbReference>
<dbReference type="EMBL" id="KN823158">
    <property type="protein sequence ID" value="KIO20850.1"/>
    <property type="molecule type" value="Genomic_DNA"/>
</dbReference>
<dbReference type="HOGENOM" id="CLU_734023_0_0_1"/>
<evidence type="ECO:0000256" key="2">
    <source>
        <dbReference type="PROSITE-ProRule" id="PRU00176"/>
    </source>
</evidence>
<feature type="domain" description="RRM" evidence="4">
    <location>
        <begin position="299"/>
        <end position="376"/>
    </location>
</feature>
<evidence type="ECO:0000256" key="1">
    <source>
        <dbReference type="ARBA" id="ARBA00022884"/>
    </source>
</evidence>
<protein>
    <recommendedName>
        <fullName evidence="4">RRM domain-containing protein</fullName>
    </recommendedName>
</protein>
<dbReference type="PANTHER" id="PTHR23189">
    <property type="entry name" value="RNA RECOGNITION MOTIF-CONTAINING"/>
    <property type="match status" value="1"/>
</dbReference>
<feature type="region of interest" description="Disordered" evidence="3">
    <location>
        <begin position="280"/>
        <end position="299"/>
    </location>
</feature>
<reference evidence="5 6" key="1">
    <citation type="submission" date="2014-04" db="EMBL/GenBank/DDBJ databases">
        <authorList>
            <consortium name="DOE Joint Genome Institute"/>
            <person name="Kuo A."/>
            <person name="Girlanda M."/>
            <person name="Perotto S."/>
            <person name="Kohler A."/>
            <person name="Nagy L.G."/>
            <person name="Floudas D."/>
            <person name="Copeland A."/>
            <person name="Barry K.W."/>
            <person name="Cichocki N."/>
            <person name="Veneault-Fourrey C."/>
            <person name="LaButti K."/>
            <person name="Lindquist E.A."/>
            <person name="Lipzen A."/>
            <person name="Lundell T."/>
            <person name="Morin E."/>
            <person name="Murat C."/>
            <person name="Sun H."/>
            <person name="Tunlid A."/>
            <person name="Henrissat B."/>
            <person name="Grigoriev I.V."/>
            <person name="Hibbett D.S."/>
            <person name="Martin F."/>
            <person name="Nordberg H.P."/>
            <person name="Cantor M.N."/>
            <person name="Hua S.X."/>
        </authorList>
    </citation>
    <scope>NUCLEOTIDE SEQUENCE [LARGE SCALE GENOMIC DNA]</scope>
    <source>
        <strain evidence="5 6">MUT 4182</strain>
    </source>
</reference>
<dbReference type="InterPro" id="IPR035979">
    <property type="entry name" value="RBD_domain_sf"/>
</dbReference>
<organism evidence="5 6">
    <name type="scientific">Tulasnella calospora MUT 4182</name>
    <dbReference type="NCBI Taxonomy" id="1051891"/>
    <lineage>
        <taxon>Eukaryota</taxon>
        <taxon>Fungi</taxon>
        <taxon>Dikarya</taxon>
        <taxon>Basidiomycota</taxon>
        <taxon>Agaricomycotina</taxon>
        <taxon>Agaricomycetes</taxon>
        <taxon>Cantharellales</taxon>
        <taxon>Tulasnellaceae</taxon>
        <taxon>Tulasnella</taxon>
    </lineage>
</organism>
<name>A0A0C3PZE3_9AGAM</name>
<keyword evidence="1 2" id="KW-0694">RNA-binding</keyword>
<dbReference type="OrthoDB" id="252020at2759"/>
<dbReference type="Pfam" id="PF00076">
    <property type="entry name" value="RRM_1"/>
    <property type="match status" value="1"/>
</dbReference>
<evidence type="ECO:0000259" key="4">
    <source>
        <dbReference type="PROSITE" id="PS50102"/>
    </source>
</evidence>
<keyword evidence="6" id="KW-1185">Reference proteome</keyword>
<dbReference type="PROSITE" id="PS50102">
    <property type="entry name" value="RRM"/>
    <property type="match status" value="2"/>
</dbReference>